<organism evidence="3 4">
    <name type="scientific">Talaromyces proteolyticus</name>
    <dbReference type="NCBI Taxonomy" id="1131652"/>
    <lineage>
        <taxon>Eukaryota</taxon>
        <taxon>Fungi</taxon>
        <taxon>Dikarya</taxon>
        <taxon>Ascomycota</taxon>
        <taxon>Pezizomycotina</taxon>
        <taxon>Eurotiomycetes</taxon>
        <taxon>Eurotiomycetidae</taxon>
        <taxon>Eurotiales</taxon>
        <taxon>Trichocomaceae</taxon>
        <taxon>Talaromyces</taxon>
        <taxon>Talaromyces sect. Bacilispori</taxon>
    </lineage>
</organism>
<proteinExistence type="inferred from homology"/>
<dbReference type="InterPro" id="IPR009799">
    <property type="entry name" value="EthD_dom"/>
</dbReference>
<evidence type="ECO:0000256" key="1">
    <source>
        <dbReference type="ARBA" id="ARBA00005986"/>
    </source>
</evidence>
<evidence type="ECO:0000313" key="4">
    <source>
        <dbReference type="Proteomes" id="UP001201262"/>
    </source>
</evidence>
<dbReference type="RefSeq" id="XP_046065456.1">
    <property type="nucleotide sequence ID" value="XM_046217610.1"/>
</dbReference>
<gene>
    <name evidence="3" type="ORF">BGW36DRAFT_391588</name>
</gene>
<accession>A0AAD4PU81</accession>
<dbReference type="SUPFAM" id="SSF54909">
    <property type="entry name" value="Dimeric alpha+beta barrel"/>
    <property type="match status" value="1"/>
</dbReference>
<dbReference type="GeneID" id="70247897"/>
<dbReference type="GO" id="GO:0016491">
    <property type="term" value="F:oxidoreductase activity"/>
    <property type="evidence" value="ECO:0007669"/>
    <property type="project" value="InterPro"/>
</dbReference>
<dbReference type="InterPro" id="IPR011008">
    <property type="entry name" value="Dimeric_a/b-barrel"/>
</dbReference>
<evidence type="ECO:0000259" key="2">
    <source>
        <dbReference type="Pfam" id="PF07110"/>
    </source>
</evidence>
<keyword evidence="4" id="KW-1185">Reference proteome</keyword>
<dbReference type="Proteomes" id="UP001201262">
    <property type="component" value="Unassembled WGS sequence"/>
</dbReference>
<dbReference type="Pfam" id="PF07110">
    <property type="entry name" value="EthD"/>
    <property type="match status" value="1"/>
</dbReference>
<dbReference type="AlphaFoldDB" id="A0AAD4PU81"/>
<evidence type="ECO:0000313" key="3">
    <source>
        <dbReference type="EMBL" id="KAH8689030.1"/>
    </source>
</evidence>
<dbReference type="EMBL" id="JAJTJA010000016">
    <property type="protein sequence ID" value="KAH8689030.1"/>
    <property type="molecule type" value="Genomic_DNA"/>
</dbReference>
<protein>
    <recommendedName>
        <fullName evidence="2">EthD domain-containing protein</fullName>
    </recommendedName>
</protein>
<sequence length="136" mass="15705">MADKPVKFAITHYRLPKHSHEDFIKWIVEVHIPKAIPVFRKYGVIDYTLFVTPPALSDFMNQRVQGSRPTWDVADYDCVIEYIFPSIDVIDKIMPDPEWLEACADQFDWVDVPKALVSLGYATTYFQKGEAVVLPK</sequence>
<reference evidence="3" key="1">
    <citation type="submission" date="2021-12" db="EMBL/GenBank/DDBJ databases">
        <title>Convergent genome expansion in fungi linked to evolution of root-endophyte symbiosis.</title>
        <authorList>
            <consortium name="DOE Joint Genome Institute"/>
            <person name="Ke Y.-H."/>
            <person name="Bonito G."/>
            <person name="Liao H.-L."/>
            <person name="Looney B."/>
            <person name="Rojas-Flechas A."/>
            <person name="Nash J."/>
            <person name="Hameed K."/>
            <person name="Schadt C."/>
            <person name="Martin F."/>
            <person name="Crous P.W."/>
            <person name="Miettinen O."/>
            <person name="Magnuson J.K."/>
            <person name="Labbe J."/>
            <person name="Jacobson D."/>
            <person name="Doktycz M.J."/>
            <person name="Veneault-Fourrey C."/>
            <person name="Kuo A."/>
            <person name="Mondo S."/>
            <person name="Calhoun S."/>
            <person name="Riley R."/>
            <person name="Ohm R."/>
            <person name="LaButti K."/>
            <person name="Andreopoulos B."/>
            <person name="Pangilinan J."/>
            <person name="Nolan M."/>
            <person name="Tritt A."/>
            <person name="Clum A."/>
            <person name="Lipzen A."/>
            <person name="Daum C."/>
            <person name="Barry K."/>
            <person name="Grigoriev I.V."/>
            <person name="Vilgalys R."/>
        </authorList>
    </citation>
    <scope>NUCLEOTIDE SEQUENCE</scope>
    <source>
        <strain evidence="3">PMI_201</strain>
    </source>
</reference>
<name>A0AAD4PU81_9EURO</name>
<feature type="domain" description="EthD" evidence="2">
    <location>
        <begin position="16"/>
        <end position="111"/>
    </location>
</feature>
<comment type="similarity">
    <text evidence="1">Belongs to the tpcK family.</text>
</comment>
<dbReference type="Gene3D" id="3.30.70.100">
    <property type="match status" value="1"/>
</dbReference>
<comment type="caution">
    <text evidence="3">The sequence shown here is derived from an EMBL/GenBank/DDBJ whole genome shotgun (WGS) entry which is preliminary data.</text>
</comment>